<dbReference type="InterPro" id="IPR017850">
    <property type="entry name" value="Alkaline_phosphatase_core_sf"/>
</dbReference>
<feature type="compositionally biased region" description="Low complexity" evidence="3">
    <location>
        <begin position="263"/>
        <end position="272"/>
    </location>
</feature>
<dbReference type="Gene3D" id="2.130.10.10">
    <property type="entry name" value="YVTN repeat-like/Quinoprotein amine dehydrogenase"/>
    <property type="match status" value="2"/>
</dbReference>
<dbReference type="PATRIC" id="fig|359131.3.peg.5340"/>
<dbReference type="InterPro" id="IPR051200">
    <property type="entry name" value="Host-pathogen_enzymatic-act"/>
</dbReference>
<gene>
    <name evidence="5" type="ORF">VM95_22340</name>
</gene>
<dbReference type="Gene3D" id="3.40.720.10">
    <property type="entry name" value="Alkaline Phosphatase, subunit A"/>
    <property type="match status" value="2"/>
</dbReference>
<organism evidence="5 6">
    <name type="scientific">Streptomyces rubellomurinus (strain ATCC 31215)</name>
    <dbReference type="NCBI Taxonomy" id="359131"/>
    <lineage>
        <taxon>Bacteria</taxon>
        <taxon>Bacillati</taxon>
        <taxon>Actinomycetota</taxon>
        <taxon>Actinomycetes</taxon>
        <taxon>Kitasatosporales</taxon>
        <taxon>Streptomycetaceae</taxon>
        <taxon>Streptomyces</taxon>
    </lineage>
</organism>
<dbReference type="EMBL" id="JZKH01000047">
    <property type="protein sequence ID" value="KJS60271.1"/>
    <property type="molecule type" value="Genomic_DNA"/>
</dbReference>
<keyword evidence="1" id="KW-0378">Hydrolase</keyword>
<dbReference type="AlphaFoldDB" id="A0A0F2TCN8"/>
<keyword evidence="6" id="KW-1185">Reference proteome</keyword>
<dbReference type="InterPro" id="IPR015943">
    <property type="entry name" value="WD40/YVTN_repeat-like_dom_sf"/>
</dbReference>
<dbReference type="GO" id="GO:0016788">
    <property type="term" value="F:hydrolase activity, acting on ester bonds"/>
    <property type="evidence" value="ECO:0007669"/>
    <property type="project" value="InterPro"/>
</dbReference>
<keyword evidence="2" id="KW-0843">Virulence</keyword>
<dbReference type="InterPro" id="IPR011044">
    <property type="entry name" value="Quino_amine_DH_bsu"/>
</dbReference>
<sequence>MQVTRRRRVRTEHRTLLGRPLGRRATLATACVTAVAVATGTAFATTQQFGTAQVGQVTADGQVVSSDQYIAPYGSRVVIDNGKLMASRVSPDGAHLAASLADGDASLVIVDLRTGQVQQRVGTAKTDDLRLPKGSVGQEAPVYSPDGKQLWLGQLDGYTRFTVTADGSLADPVAVPIPADGDKHALASGAVFSADGSTVYAAVNGQNRVVAIDAATGAIGRSWTVGNAPRGLAQVGRKLYVGNEGGRPATADDTTLNSYGTQVPADPDTGATTTGTVSVIDLGDPAAAVGSIEVGLHPTALYARNGTLFVTDTGSDQVSVIDTARDEVVQRISTKPWPEASVGYEPDAVTLTDDGHLLVTLGRANAVAVYRYTSAREPVSYVGLLPTDYFPAEITTVGSTVLVSNTRGIDARRPRAGGAHNTHDTTSSLTRFTLPGDREIRAQTAKVFRQNGWTDGAVRTAEKGAAEKRRAKPVPVPARIGDPSTIKHVFLIVKENRTYDQVFGDVAKGNGDPKLAQFGANVTPNQHALAEQFGLYDNTYDIGTNSAEGHNWLMQADNPEYTESSAGEYERSYDTEDDGLGHQRSGFLWSGAQAVGKDVRDFGEFHQFLTKPDGATWQNLYCDAKTMDETGQGSAYTLNSSSPIPSLNDVSVPGFPRFDTDVPDLYRYQIWKQDFEQNGPADLNMLWLSSDHTGGPAAPAAQVADNDLATGRIIDEISHSEYWKDSAIFVVEDDSQAGLDHVDGHRAPIQVISPWAQHGAVDSRYYSQITMVRTIEQILGIHPMNQKDSAASPMSTAFTDKPDFTPFTSVPNRTSLTDGLKTPPPCGVDVPAAQDRNAAAVPATTEPPAAERAVADQWSAWKSKQHLSGPNAAPDRANPAQMDHLTWYQTHNWTTPYPGEGAILAPNDVPGAYLPSAENDG</sequence>
<evidence type="ECO:0000313" key="5">
    <source>
        <dbReference type="EMBL" id="KJS60271.1"/>
    </source>
</evidence>
<dbReference type="PANTHER" id="PTHR47197">
    <property type="entry name" value="PROTEIN NIRF"/>
    <property type="match status" value="1"/>
</dbReference>
<keyword evidence="4" id="KW-0732">Signal</keyword>
<evidence type="ECO:0000256" key="2">
    <source>
        <dbReference type="ARBA" id="ARBA00023026"/>
    </source>
</evidence>
<dbReference type="InterPro" id="IPR007312">
    <property type="entry name" value="Phosphoesterase"/>
</dbReference>
<proteinExistence type="predicted"/>
<dbReference type="Proteomes" id="UP000033699">
    <property type="component" value="Unassembled WGS sequence"/>
</dbReference>
<dbReference type="Pfam" id="PF04185">
    <property type="entry name" value="Phosphoesterase"/>
    <property type="match status" value="1"/>
</dbReference>
<dbReference type="OrthoDB" id="145213at2"/>
<dbReference type="SUPFAM" id="SSF50969">
    <property type="entry name" value="YVTN repeat-like/Quinoprotein amine dehydrogenase"/>
    <property type="match status" value="1"/>
</dbReference>
<evidence type="ECO:0000256" key="3">
    <source>
        <dbReference type="SAM" id="MobiDB-lite"/>
    </source>
</evidence>
<feature type="compositionally biased region" description="Polar residues" evidence="3">
    <location>
        <begin position="252"/>
        <end position="261"/>
    </location>
</feature>
<evidence type="ECO:0000313" key="6">
    <source>
        <dbReference type="Proteomes" id="UP000033699"/>
    </source>
</evidence>
<evidence type="ECO:0000256" key="1">
    <source>
        <dbReference type="ARBA" id="ARBA00022801"/>
    </source>
</evidence>
<accession>A0A0F2TCN8</accession>
<protein>
    <submittedName>
        <fullName evidence="5">Phosphoesterase</fullName>
    </submittedName>
</protein>
<evidence type="ECO:0000256" key="4">
    <source>
        <dbReference type="SAM" id="SignalP"/>
    </source>
</evidence>
<reference evidence="5 6" key="1">
    <citation type="submission" date="2015-02" db="EMBL/GenBank/DDBJ databases">
        <authorList>
            <person name="Ju K.-S."/>
            <person name="Doroghazi J.R."/>
            <person name="Metcalf W."/>
        </authorList>
    </citation>
    <scope>NUCLEOTIDE SEQUENCE [LARGE SCALE GENOMIC DNA]</scope>
    <source>
        <strain evidence="5 6">ATCC 31215</strain>
    </source>
</reference>
<feature type="chain" id="PRO_5002459647" evidence="4">
    <location>
        <begin position="45"/>
        <end position="921"/>
    </location>
</feature>
<name>A0A0F2TCN8_STRR3</name>
<dbReference type="RefSeq" id="WP_045699683.1">
    <property type="nucleotide sequence ID" value="NZ_JZKH01000047.1"/>
</dbReference>
<feature type="region of interest" description="Disordered" evidence="3">
    <location>
        <begin position="247"/>
        <end position="272"/>
    </location>
</feature>
<dbReference type="PANTHER" id="PTHR47197:SF3">
    <property type="entry name" value="DIHYDRO-HEME D1 DEHYDROGENASE"/>
    <property type="match status" value="1"/>
</dbReference>
<feature type="signal peptide" evidence="4">
    <location>
        <begin position="1"/>
        <end position="44"/>
    </location>
</feature>
<comment type="caution">
    <text evidence="5">The sequence shown here is derived from an EMBL/GenBank/DDBJ whole genome shotgun (WGS) entry which is preliminary data.</text>
</comment>